<evidence type="ECO:0000256" key="1">
    <source>
        <dbReference type="SAM" id="MobiDB-lite"/>
    </source>
</evidence>
<evidence type="ECO:0000313" key="2">
    <source>
        <dbReference type="EMBL" id="CAK0832961.1"/>
    </source>
</evidence>
<dbReference type="Proteomes" id="UP001189429">
    <property type="component" value="Unassembled WGS sequence"/>
</dbReference>
<proteinExistence type="predicted"/>
<evidence type="ECO:0000313" key="3">
    <source>
        <dbReference type="Proteomes" id="UP001189429"/>
    </source>
</evidence>
<comment type="caution">
    <text evidence="2">The sequence shown here is derived from an EMBL/GenBank/DDBJ whole genome shotgun (WGS) entry which is preliminary data.</text>
</comment>
<keyword evidence="3" id="KW-1185">Reference proteome</keyword>
<organism evidence="2 3">
    <name type="scientific">Prorocentrum cordatum</name>
    <dbReference type="NCBI Taxonomy" id="2364126"/>
    <lineage>
        <taxon>Eukaryota</taxon>
        <taxon>Sar</taxon>
        <taxon>Alveolata</taxon>
        <taxon>Dinophyceae</taxon>
        <taxon>Prorocentrales</taxon>
        <taxon>Prorocentraceae</taxon>
        <taxon>Prorocentrum</taxon>
    </lineage>
</organism>
<feature type="compositionally biased region" description="Polar residues" evidence="1">
    <location>
        <begin position="82"/>
        <end position="91"/>
    </location>
</feature>
<protein>
    <submittedName>
        <fullName evidence="2">Uncharacterized protein</fullName>
    </submittedName>
</protein>
<accession>A0ABN9SM95</accession>
<feature type="non-terminal residue" evidence="2">
    <location>
        <position position="1"/>
    </location>
</feature>
<reference evidence="2" key="1">
    <citation type="submission" date="2023-10" db="EMBL/GenBank/DDBJ databases">
        <authorList>
            <person name="Chen Y."/>
            <person name="Shah S."/>
            <person name="Dougan E. K."/>
            <person name="Thang M."/>
            <person name="Chan C."/>
        </authorList>
    </citation>
    <scope>NUCLEOTIDE SEQUENCE [LARGE SCALE GENOMIC DNA]</scope>
</reference>
<dbReference type="EMBL" id="CAUYUJ010011958">
    <property type="protein sequence ID" value="CAK0832961.1"/>
    <property type="molecule type" value="Genomic_DNA"/>
</dbReference>
<sequence>YGLGCGFSICAIGESLRRYLYVRPVSLTLRLRPRLLRFLPAVPSSNRACAAGVLRDCRRPAEHQHERDARERAAGVQAALQGGSTSAQSTDDGLDVAQQRGRRVGAL</sequence>
<feature type="non-terminal residue" evidence="2">
    <location>
        <position position="107"/>
    </location>
</feature>
<feature type="region of interest" description="Disordered" evidence="1">
    <location>
        <begin position="60"/>
        <end position="107"/>
    </location>
</feature>
<gene>
    <name evidence="2" type="ORF">PCOR1329_LOCUS30808</name>
</gene>
<feature type="compositionally biased region" description="Basic and acidic residues" evidence="1">
    <location>
        <begin position="60"/>
        <end position="73"/>
    </location>
</feature>
<name>A0ABN9SM95_9DINO</name>